<dbReference type="SMART" id="SM00256">
    <property type="entry name" value="FBOX"/>
    <property type="match status" value="1"/>
</dbReference>
<feature type="region of interest" description="Disordered" evidence="1">
    <location>
        <begin position="1"/>
        <end position="30"/>
    </location>
</feature>
<evidence type="ECO:0000313" key="3">
    <source>
        <dbReference type="EMBL" id="GMG19502.1"/>
    </source>
</evidence>
<protein>
    <submittedName>
        <fullName evidence="3">Unnamed protein product</fullName>
    </submittedName>
</protein>
<evidence type="ECO:0000256" key="1">
    <source>
        <dbReference type="SAM" id="MobiDB-lite"/>
    </source>
</evidence>
<dbReference type="PROSITE" id="PS50181">
    <property type="entry name" value="FBOX"/>
    <property type="match status" value="1"/>
</dbReference>
<dbReference type="OrthoDB" id="3997112at2759"/>
<dbReference type="Pfam" id="PF00646">
    <property type="entry name" value="F-box"/>
    <property type="match status" value="1"/>
</dbReference>
<dbReference type="Proteomes" id="UP001165063">
    <property type="component" value="Unassembled WGS sequence"/>
</dbReference>
<name>A0A9W7DCC6_AMBMO</name>
<comment type="caution">
    <text evidence="3">The sequence shown here is derived from an EMBL/GenBank/DDBJ whole genome shotgun (WGS) entry which is preliminary data.</text>
</comment>
<sequence>MELCNNKNKNKNTNTNNTKSKEDKTKTDSRTNISTTMTNTASIYDLPLEVWSLITSYLEPQDVFYMMLTNKTVFALLRSNYIWKNLVYQRWFDNAYTPTLPQMDSYLVYFGYRNKQDDNLQNLIEKVLNLCSFNDKNEWQDLIDQTKIIWKNPDNFIPKLHSMSQHLDEKCRLQTTTTTTTTTATTTNEGFYDAELVKAHFKSRLSEKKLKKLHIGSSMLESIRFQKLFATIYNAILLDKYPQNLEQMLLSLNHIDPHYYELLPARQRVINYVITEYRRTVDVVKDDYTSTERLIILIRLLMSKLKEEAMYVREPSSENPEVTYFEDLLLLRCYSGDTYGSQIVFNAIIESIIQQLKGCFQIEINEHCIINQDQYFPHEKSYVFFNRAGITVKTYKQVADIYKIRKSPKELMKDLLHGWLDMTYESRKFSYSNRQNATICFHPFIYKNKFVISRPLNRSNNEVKLTGQVMALTYPSSVDRALLLIFSELITSMLTGNATEICENASYFIEWVNYYSLPCMLLMAEQFFKDRDSKLIASLFTKAISAIELNRITIDAPNVLSMNELYDKSDNKELKKGDVLENSGKYHIIVGFLKDDGVEFCLRFDDQGDLSISRMNNARQIVTDNDSIVVRFGFYDELGRFFNHFDPVTHTFV</sequence>
<organism evidence="3 4">
    <name type="scientific">Ambrosiozyma monospora</name>
    <name type="common">Yeast</name>
    <name type="synonym">Endomycopsis monosporus</name>
    <dbReference type="NCBI Taxonomy" id="43982"/>
    <lineage>
        <taxon>Eukaryota</taxon>
        <taxon>Fungi</taxon>
        <taxon>Dikarya</taxon>
        <taxon>Ascomycota</taxon>
        <taxon>Saccharomycotina</taxon>
        <taxon>Pichiomycetes</taxon>
        <taxon>Pichiales</taxon>
        <taxon>Pichiaceae</taxon>
        <taxon>Ambrosiozyma</taxon>
    </lineage>
</organism>
<feature type="domain" description="F-box" evidence="2">
    <location>
        <begin position="40"/>
        <end position="86"/>
    </location>
</feature>
<dbReference type="InterPro" id="IPR036047">
    <property type="entry name" value="F-box-like_dom_sf"/>
</dbReference>
<dbReference type="Gene3D" id="1.20.1280.50">
    <property type="match status" value="1"/>
</dbReference>
<evidence type="ECO:0000259" key="2">
    <source>
        <dbReference type="PROSITE" id="PS50181"/>
    </source>
</evidence>
<evidence type="ECO:0000313" key="4">
    <source>
        <dbReference type="Proteomes" id="UP001165063"/>
    </source>
</evidence>
<feature type="compositionally biased region" description="Basic and acidic residues" evidence="1">
    <location>
        <begin position="19"/>
        <end position="29"/>
    </location>
</feature>
<dbReference type="SUPFAM" id="SSF81383">
    <property type="entry name" value="F-box domain"/>
    <property type="match status" value="1"/>
</dbReference>
<gene>
    <name evidence="3" type="ORF">Amon01_000051700</name>
</gene>
<dbReference type="InterPro" id="IPR001810">
    <property type="entry name" value="F-box_dom"/>
</dbReference>
<reference evidence="3" key="1">
    <citation type="submission" date="2023-04" db="EMBL/GenBank/DDBJ databases">
        <title>Ambrosiozyma monospora NBRC 1965.</title>
        <authorList>
            <person name="Ichikawa N."/>
            <person name="Sato H."/>
            <person name="Tonouchi N."/>
        </authorList>
    </citation>
    <scope>NUCLEOTIDE SEQUENCE</scope>
    <source>
        <strain evidence="3">NBRC 1965</strain>
    </source>
</reference>
<proteinExistence type="predicted"/>
<dbReference type="EMBL" id="BSXU01000142">
    <property type="protein sequence ID" value="GMG19502.1"/>
    <property type="molecule type" value="Genomic_DNA"/>
</dbReference>
<keyword evidence="4" id="KW-1185">Reference proteome</keyword>
<accession>A0A9W7DCC6</accession>
<feature type="compositionally biased region" description="Low complexity" evidence="1">
    <location>
        <begin position="1"/>
        <end position="18"/>
    </location>
</feature>
<dbReference type="AlphaFoldDB" id="A0A9W7DCC6"/>